<accession>A0A3G3II20</accession>
<feature type="transmembrane region" description="Helical" evidence="8">
    <location>
        <begin position="92"/>
        <end position="114"/>
    </location>
</feature>
<dbReference type="OMA" id="TGICGSF"/>
<dbReference type="HAMAP" id="MF_00454">
    <property type="entry name" value="FluC"/>
    <property type="match status" value="1"/>
</dbReference>
<dbReference type="Proteomes" id="UP000273278">
    <property type="component" value="Chromosome"/>
</dbReference>
<evidence type="ECO:0000256" key="4">
    <source>
        <dbReference type="ARBA" id="ARBA00022989"/>
    </source>
</evidence>
<dbReference type="NCBIfam" id="TIGR00494">
    <property type="entry name" value="crcB"/>
    <property type="match status" value="1"/>
</dbReference>
<dbReference type="GO" id="GO:0005886">
    <property type="term" value="C:plasma membrane"/>
    <property type="evidence" value="ECO:0007669"/>
    <property type="project" value="UniProtKB-SubCell"/>
</dbReference>
<reference evidence="9 10" key="1">
    <citation type="submission" date="2016-10" db="EMBL/GenBank/DDBJ databases">
        <title>Complete genome of the TMA-utilizing, human hosted archaeon Methanomethylophilus alvus Gen. nov, sp. nov., strain Mx-05, derived from a pure culture.</title>
        <authorList>
            <person name="Brugere J.-F."/>
            <person name="Ben Hania W."/>
            <person name="Chaudhary P.P."/>
            <person name="Gaci N."/>
            <person name="Borrel G."/>
            <person name="Cao Van Tuat L."/>
            <person name="Fardeau M.-L."/>
            <person name="Harris H.M.B."/>
            <person name="O'Toole P.W."/>
            <person name="Ollivier B."/>
        </authorList>
    </citation>
    <scope>NUCLEOTIDE SEQUENCE [LARGE SCALE GENOMIC DNA]</scope>
    <source>
        <strain evidence="9 10">Mx-05</strain>
    </source>
</reference>
<gene>
    <name evidence="8" type="primary">fluC</name>
    <name evidence="8" type="synonym">crcB</name>
    <name evidence="9" type="ORF">BKD89_06695</name>
</gene>
<comment type="similarity">
    <text evidence="6 8">Belongs to the fluoride channel Fluc/FEX (TC 1.A.43) family.</text>
</comment>
<keyword evidence="8" id="KW-0479">Metal-binding</keyword>
<evidence type="ECO:0000313" key="9">
    <source>
        <dbReference type="EMBL" id="AYQ55480.1"/>
    </source>
</evidence>
<sequence>MESVLLVAAGGAIGATLRFLVGHYVDSSQFPWATLAVNLIGAFLLALITFWYTGIPQELKLLLFTGLFGAFTTMSTFTLETVTLFYDGRFGSALLNFCANAGLCILGAVAGRYAGLALS</sequence>
<feature type="transmembrane region" description="Helical" evidence="8">
    <location>
        <begin position="61"/>
        <end position="86"/>
    </location>
</feature>
<comment type="activity regulation">
    <text evidence="8">Na(+) is not transported, but it plays an essential structural role and its presence is essential for fluoride channel function.</text>
</comment>
<proteinExistence type="inferred from homology"/>
<dbReference type="InterPro" id="IPR003691">
    <property type="entry name" value="FluC"/>
</dbReference>
<feature type="transmembrane region" description="Helical" evidence="8">
    <location>
        <begin position="30"/>
        <end position="54"/>
    </location>
</feature>
<keyword evidence="8" id="KW-0406">Ion transport</keyword>
<dbReference type="PANTHER" id="PTHR28259">
    <property type="entry name" value="FLUORIDE EXPORT PROTEIN 1-RELATED"/>
    <property type="match status" value="1"/>
</dbReference>
<keyword evidence="8" id="KW-0813">Transport</keyword>
<evidence type="ECO:0000256" key="5">
    <source>
        <dbReference type="ARBA" id="ARBA00023136"/>
    </source>
</evidence>
<evidence type="ECO:0000313" key="10">
    <source>
        <dbReference type="Proteomes" id="UP000273278"/>
    </source>
</evidence>
<evidence type="ECO:0000256" key="6">
    <source>
        <dbReference type="ARBA" id="ARBA00035120"/>
    </source>
</evidence>
<keyword evidence="4 8" id="KW-1133">Transmembrane helix</keyword>
<comment type="subcellular location">
    <subcellularLocation>
        <location evidence="1 8">Cell membrane</location>
        <topology evidence="1 8">Multi-pass membrane protein</topology>
    </subcellularLocation>
</comment>
<keyword evidence="3 8" id="KW-0812">Transmembrane</keyword>
<keyword evidence="8" id="KW-0915">Sodium</keyword>
<dbReference type="Pfam" id="PF02537">
    <property type="entry name" value="CRCB"/>
    <property type="match status" value="1"/>
</dbReference>
<evidence type="ECO:0000256" key="8">
    <source>
        <dbReference type="HAMAP-Rule" id="MF_00454"/>
    </source>
</evidence>
<name>A0A3G3II20_9ARCH</name>
<feature type="binding site" evidence="8">
    <location>
        <position position="72"/>
    </location>
    <ligand>
        <name>Na(+)</name>
        <dbReference type="ChEBI" id="CHEBI:29101"/>
        <note>structural</note>
    </ligand>
</feature>
<comment type="function">
    <text evidence="8">Fluoride-specific ion channel. Important for reducing fluoride concentration in the cell, thus reducing its toxicity.</text>
</comment>
<organism evidence="9 10">
    <name type="scientific">Methanomethylophilus alvi</name>
    <dbReference type="NCBI Taxonomy" id="1291540"/>
    <lineage>
        <taxon>Archaea</taxon>
        <taxon>Methanobacteriati</taxon>
        <taxon>Thermoplasmatota</taxon>
        <taxon>Thermoplasmata</taxon>
        <taxon>Methanomassiliicoccales</taxon>
        <taxon>Methanomethylophilaceae</taxon>
        <taxon>Methanomethylophilus</taxon>
    </lineage>
</organism>
<dbReference type="PANTHER" id="PTHR28259:SF1">
    <property type="entry name" value="FLUORIDE EXPORT PROTEIN 1-RELATED"/>
    <property type="match status" value="1"/>
</dbReference>
<keyword evidence="2 8" id="KW-1003">Cell membrane</keyword>
<keyword evidence="5 8" id="KW-0472">Membrane</keyword>
<keyword evidence="8" id="KW-0407">Ion channel</keyword>
<evidence type="ECO:0000256" key="2">
    <source>
        <dbReference type="ARBA" id="ARBA00022475"/>
    </source>
</evidence>
<evidence type="ECO:0000256" key="1">
    <source>
        <dbReference type="ARBA" id="ARBA00004651"/>
    </source>
</evidence>
<evidence type="ECO:0000256" key="3">
    <source>
        <dbReference type="ARBA" id="ARBA00022692"/>
    </source>
</evidence>
<protein>
    <recommendedName>
        <fullName evidence="8">Fluoride-specific ion channel FluC</fullName>
    </recommendedName>
</protein>
<comment type="catalytic activity">
    <reaction evidence="7">
        <text>fluoride(in) = fluoride(out)</text>
        <dbReference type="Rhea" id="RHEA:76159"/>
        <dbReference type="ChEBI" id="CHEBI:17051"/>
    </reaction>
    <physiologicalReaction direction="left-to-right" evidence="7">
        <dbReference type="Rhea" id="RHEA:76160"/>
    </physiologicalReaction>
</comment>
<feature type="binding site" evidence="8">
    <location>
        <position position="69"/>
    </location>
    <ligand>
        <name>Na(+)</name>
        <dbReference type="ChEBI" id="CHEBI:29101"/>
        <note>structural</note>
    </ligand>
</feature>
<dbReference type="GO" id="GO:0046872">
    <property type="term" value="F:metal ion binding"/>
    <property type="evidence" value="ECO:0007669"/>
    <property type="project" value="UniProtKB-KW"/>
</dbReference>
<dbReference type="GO" id="GO:0140114">
    <property type="term" value="P:cellular detoxification of fluoride"/>
    <property type="evidence" value="ECO:0007669"/>
    <property type="project" value="UniProtKB-UniRule"/>
</dbReference>
<dbReference type="EMBL" id="CP017686">
    <property type="protein sequence ID" value="AYQ55480.1"/>
    <property type="molecule type" value="Genomic_DNA"/>
</dbReference>
<evidence type="ECO:0000256" key="7">
    <source>
        <dbReference type="ARBA" id="ARBA00035585"/>
    </source>
</evidence>
<dbReference type="AlphaFoldDB" id="A0A3G3II20"/>
<dbReference type="GO" id="GO:0062054">
    <property type="term" value="F:fluoride channel activity"/>
    <property type="evidence" value="ECO:0007669"/>
    <property type="project" value="UniProtKB-UniRule"/>
</dbReference>